<proteinExistence type="predicted"/>
<evidence type="ECO:0000313" key="8">
    <source>
        <dbReference type="Proteomes" id="UP000182761"/>
    </source>
</evidence>
<organism evidence="7 8">
    <name type="scientific">Apibacter mensalis</name>
    <dbReference type="NCBI Taxonomy" id="1586267"/>
    <lineage>
        <taxon>Bacteria</taxon>
        <taxon>Pseudomonadati</taxon>
        <taxon>Bacteroidota</taxon>
        <taxon>Flavobacteriia</taxon>
        <taxon>Flavobacteriales</taxon>
        <taxon>Weeksellaceae</taxon>
        <taxon>Apibacter</taxon>
    </lineage>
</organism>
<evidence type="ECO:0000256" key="1">
    <source>
        <dbReference type="ARBA" id="ARBA00004141"/>
    </source>
</evidence>
<feature type="transmembrane region" description="Helical" evidence="5">
    <location>
        <begin position="88"/>
        <end position="112"/>
    </location>
</feature>
<dbReference type="STRING" id="1586267.GCA_001418685_00452"/>
<feature type="transmembrane region" description="Helical" evidence="5">
    <location>
        <begin position="12"/>
        <end position="34"/>
    </location>
</feature>
<dbReference type="InterPro" id="IPR007267">
    <property type="entry name" value="GtrA_DPMS_TM"/>
</dbReference>
<evidence type="ECO:0000256" key="4">
    <source>
        <dbReference type="ARBA" id="ARBA00023136"/>
    </source>
</evidence>
<evidence type="ECO:0000256" key="5">
    <source>
        <dbReference type="SAM" id="Phobius"/>
    </source>
</evidence>
<dbReference type="GO" id="GO:0000271">
    <property type="term" value="P:polysaccharide biosynthetic process"/>
    <property type="evidence" value="ECO:0007669"/>
    <property type="project" value="InterPro"/>
</dbReference>
<evidence type="ECO:0000259" key="6">
    <source>
        <dbReference type="Pfam" id="PF04138"/>
    </source>
</evidence>
<feature type="transmembrane region" description="Helical" evidence="5">
    <location>
        <begin position="118"/>
        <end position="144"/>
    </location>
</feature>
<evidence type="ECO:0000256" key="3">
    <source>
        <dbReference type="ARBA" id="ARBA00022989"/>
    </source>
</evidence>
<evidence type="ECO:0000313" key="7">
    <source>
        <dbReference type="EMBL" id="CVK15622.1"/>
    </source>
</evidence>
<reference evidence="7 8" key="1">
    <citation type="submission" date="2016-01" db="EMBL/GenBank/DDBJ databases">
        <authorList>
            <person name="McClelland M."/>
            <person name="Jain A."/>
            <person name="Saraogi P."/>
            <person name="Mendelson R."/>
            <person name="Westerman R."/>
            <person name="SanMiguel P."/>
            <person name="Csonka L."/>
        </authorList>
    </citation>
    <scope>NUCLEOTIDE SEQUENCE [LARGE SCALE GENOMIC DNA]</scope>
    <source>
        <strain evidence="7 8">R-53146</strain>
    </source>
</reference>
<keyword evidence="2 5" id="KW-0812">Transmembrane</keyword>
<name>A0A0X3AMM3_9FLAO</name>
<feature type="domain" description="GtrA/DPMS transmembrane" evidence="6">
    <location>
        <begin position="15"/>
        <end position="150"/>
    </location>
</feature>
<keyword evidence="8" id="KW-1185">Reference proteome</keyword>
<sequence length="152" mass="17544">MITSIKKHKKQLVLFFIAGALSAVIEIFCMKLLSLPNMLPHFFSFENKSNAYPLSNLLSTGSGILSNYFFSIRYVFERGKHSRKKEFILFLSLSIITMFMSWGAFALFHFFINKPINFYFYNVDDIVFCKAAAIFAVSLINYIAKKKIVFSN</sequence>
<dbReference type="GO" id="GO:0016020">
    <property type="term" value="C:membrane"/>
    <property type="evidence" value="ECO:0007669"/>
    <property type="project" value="UniProtKB-SubCell"/>
</dbReference>
<dbReference type="AlphaFoldDB" id="A0A0X3AMM3"/>
<dbReference type="EMBL" id="FCOR01000002">
    <property type="protein sequence ID" value="CVK15622.1"/>
    <property type="molecule type" value="Genomic_DNA"/>
</dbReference>
<evidence type="ECO:0000256" key="2">
    <source>
        <dbReference type="ARBA" id="ARBA00022692"/>
    </source>
</evidence>
<gene>
    <name evidence="7" type="ORF">Ga0061079_102173</name>
</gene>
<keyword evidence="3 5" id="KW-1133">Transmembrane helix</keyword>
<dbReference type="Pfam" id="PF04138">
    <property type="entry name" value="GtrA_DPMS_TM"/>
    <property type="match status" value="1"/>
</dbReference>
<dbReference type="Proteomes" id="UP000182761">
    <property type="component" value="Unassembled WGS sequence"/>
</dbReference>
<dbReference type="RefSeq" id="WP_055424849.1">
    <property type="nucleotide sequence ID" value="NZ_FCOR01000002.1"/>
</dbReference>
<protein>
    <submittedName>
        <fullName evidence="7">Putative flippase GtrA (Transmembrane translocase of bactoprenol-linked glucose)</fullName>
    </submittedName>
</protein>
<comment type="subcellular location">
    <subcellularLocation>
        <location evidence="1">Membrane</location>
        <topology evidence="1">Multi-pass membrane protein</topology>
    </subcellularLocation>
</comment>
<accession>A0A0X3AMM3</accession>
<feature type="transmembrane region" description="Helical" evidence="5">
    <location>
        <begin position="54"/>
        <end position="76"/>
    </location>
</feature>
<keyword evidence="4 5" id="KW-0472">Membrane</keyword>